<gene>
    <name evidence="3" type="ORF">GH714_036233</name>
</gene>
<proteinExistence type="predicted"/>
<protein>
    <recommendedName>
        <fullName evidence="2">CCHC-type domain-containing protein</fullName>
    </recommendedName>
</protein>
<keyword evidence="1" id="KW-0862">Zinc</keyword>
<name>A0A6A6KWQ5_HEVBR</name>
<feature type="domain" description="CCHC-type" evidence="2">
    <location>
        <begin position="128"/>
        <end position="141"/>
    </location>
</feature>
<dbReference type="GO" id="GO:0008270">
    <property type="term" value="F:zinc ion binding"/>
    <property type="evidence" value="ECO:0007669"/>
    <property type="project" value="UniProtKB-KW"/>
</dbReference>
<evidence type="ECO:0000259" key="2">
    <source>
        <dbReference type="PROSITE" id="PS50158"/>
    </source>
</evidence>
<reference evidence="3 4" key="1">
    <citation type="journal article" date="2020" name="Mol. Plant">
        <title>The Chromosome-Based Rubber Tree Genome Provides New Insights into Spurge Genome Evolution and Rubber Biosynthesis.</title>
        <authorList>
            <person name="Liu J."/>
            <person name="Shi C."/>
            <person name="Shi C.C."/>
            <person name="Li W."/>
            <person name="Zhang Q.J."/>
            <person name="Zhang Y."/>
            <person name="Li K."/>
            <person name="Lu H.F."/>
            <person name="Shi C."/>
            <person name="Zhu S.T."/>
            <person name="Xiao Z.Y."/>
            <person name="Nan H."/>
            <person name="Yue Y."/>
            <person name="Zhu X.G."/>
            <person name="Wu Y."/>
            <person name="Hong X.N."/>
            <person name="Fan G.Y."/>
            <person name="Tong Y."/>
            <person name="Zhang D."/>
            <person name="Mao C.L."/>
            <person name="Liu Y.L."/>
            <person name="Hao S.J."/>
            <person name="Liu W.Q."/>
            <person name="Lv M.Q."/>
            <person name="Zhang H.B."/>
            <person name="Liu Y."/>
            <person name="Hu-Tang G.R."/>
            <person name="Wang J.P."/>
            <person name="Wang J.H."/>
            <person name="Sun Y.H."/>
            <person name="Ni S.B."/>
            <person name="Chen W.B."/>
            <person name="Zhang X.C."/>
            <person name="Jiao Y.N."/>
            <person name="Eichler E.E."/>
            <person name="Li G.H."/>
            <person name="Liu X."/>
            <person name="Gao L.Z."/>
        </authorList>
    </citation>
    <scope>NUCLEOTIDE SEQUENCE [LARGE SCALE GENOMIC DNA]</scope>
    <source>
        <strain evidence="4">cv. GT1</strain>
        <tissue evidence="3">Leaf</tissue>
    </source>
</reference>
<evidence type="ECO:0000256" key="1">
    <source>
        <dbReference type="PROSITE-ProRule" id="PRU00047"/>
    </source>
</evidence>
<dbReference type="PROSITE" id="PS50158">
    <property type="entry name" value="ZF_CCHC"/>
    <property type="match status" value="1"/>
</dbReference>
<dbReference type="Proteomes" id="UP000467840">
    <property type="component" value="Chromosome 13"/>
</dbReference>
<dbReference type="EMBL" id="JAAGAX010000014">
    <property type="protein sequence ID" value="KAF2293077.1"/>
    <property type="molecule type" value="Genomic_DNA"/>
</dbReference>
<evidence type="ECO:0000313" key="4">
    <source>
        <dbReference type="Proteomes" id="UP000467840"/>
    </source>
</evidence>
<dbReference type="AlphaFoldDB" id="A0A6A6KWQ5"/>
<comment type="caution">
    <text evidence="3">The sequence shown here is derived from an EMBL/GenBank/DDBJ whole genome shotgun (WGS) entry which is preliminary data.</text>
</comment>
<keyword evidence="1" id="KW-0863">Zinc-finger</keyword>
<keyword evidence="4" id="KW-1185">Reference proteome</keyword>
<evidence type="ECO:0000313" key="3">
    <source>
        <dbReference type="EMBL" id="KAF2293077.1"/>
    </source>
</evidence>
<sequence length="299" mass="31995">MLKIFSATSANAGAFATASRVIPSLRPDFNATADKSIGLMRVLKLSISTSFLGHTTIAPNSNTQNLCPALFGAVVSRVDQGHSATGRSSTKPDWSSHTRSWLKKPLLAKFRLRRRVRRIECEGIHLICFTCGCYGHQSEQCGASGGSAVGQDGGCKDVNIQQHKGVNGVVRNAVGDPVGIAVDGGWNKNQLSTVFPSEIMDRYGHRMLAKKSGRKVANPGISNGNNLNARAGDKGKGKAIAVLGDKGQSSRARDQSSRSHLSVLYDRGIEEVMADEDFGEEEIERDTNACISHAEDACP</sequence>
<dbReference type="InterPro" id="IPR001878">
    <property type="entry name" value="Znf_CCHC"/>
</dbReference>
<dbReference type="GO" id="GO:0003676">
    <property type="term" value="F:nucleic acid binding"/>
    <property type="evidence" value="ECO:0007669"/>
    <property type="project" value="InterPro"/>
</dbReference>
<keyword evidence="1" id="KW-0479">Metal-binding</keyword>
<organism evidence="3 4">
    <name type="scientific">Hevea brasiliensis</name>
    <name type="common">Para rubber tree</name>
    <name type="synonym">Siphonia brasiliensis</name>
    <dbReference type="NCBI Taxonomy" id="3981"/>
    <lineage>
        <taxon>Eukaryota</taxon>
        <taxon>Viridiplantae</taxon>
        <taxon>Streptophyta</taxon>
        <taxon>Embryophyta</taxon>
        <taxon>Tracheophyta</taxon>
        <taxon>Spermatophyta</taxon>
        <taxon>Magnoliopsida</taxon>
        <taxon>eudicotyledons</taxon>
        <taxon>Gunneridae</taxon>
        <taxon>Pentapetalae</taxon>
        <taxon>rosids</taxon>
        <taxon>fabids</taxon>
        <taxon>Malpighiales</taxon>
        <taxon>Euphorbiaceae</taxon>
        <taxon>Crotonoideae</taxon>
        <taxon>Micrandreae</taxon>
        <taxon>Hevea</taxon>
    </lineage>
</organism>
<accession>A0A6A6KWQ5</accession>